<keyword evidence="3" id="KW-1185">Reference proteome</keyword>
<protein>
    <submittedName>
        <fullName evidence="2">Uncharacterized protein</fullName>
    </submittedName>
</protein>
<feature type="compositionally biased region" description="Basic and acidic residues" evidence="1">
    <location>
        <begin position="9"/>
        <end position="23"/>
    </location>
</feature>
<dbReference type="PANTHER" id="PTHR34539:SF19">
    <property type="entry name" value="T6J4.11 PROTEIN"/>
    <property type="match status" value="1"/>
</dbReference>
<evidence type="ECO:0000313" key="3">
    <source>
        <dbReference type="Proteomes" id="UP000775213"/>
    </source>
</evidence>
<gene>
    <name evidence="2" type="ORF">IEQ34_006805</name>
</gene>
<comment type="caution">
    <text evidence="2">The sequence shown here is derived from an EMBL/GenBank/DDBJ whole genome shotgun (WGS) entry which is preliminary data.</text>
</comment>
<organism evidence="2 3">
    <name type="scientific">Dendrobium chrysotoxum</name>
    <name type="common">Orchid</name>
    <dbReference type="NCBI Taxonomy" id="161865"/>
    <lineage>
        <taxon>Eukaryota</taxon>
        <taxon>Viridiplantae</taxon>
        <taxon>Streptophyta</taxon>
        <taxon>Embryophyta</taxon>
        <taxon>Tracheophyta</taxon>
        <taxon>Spermatophyta</taxon>
        <taxon>Magnoliopsida</taxon>
        <taxon>Liliopsida</taxon>
        <taxon>Asparagales</taxon>
        <taxon>Orchidaceae</taxon>
        <taxon>Epidendroideae</taxon>
        <taxon>Malaxideae</taxon>
        <taxon>Dendrobiinae</taxon>
        <taxon>Dendrobium</taxon>
    </lineage>
</organism>
<sequence length="171" mass="18750">MESCVGNKRSRETSPEESPEAKRLHADLIYGILEEDDVDAGDRDPASLDLATVMKSLEEEIAMPPEENGEAIQVEIGYLLEASDDDLGLPPPPLPATELWTEEEVEPAEGFGQIWGFEEEEMAVWYEGLMESGVPAETFGLADDDVAPSAADGVIFDSSDFYWRPESLPAQ</sequence>
<dbReference type="PANTHER" id="PTHR34539">
    <property type="entry name" value="T6J4.11 PROTEIN"/>
    <property type="match status" value="1"/>
</dbReference>
<dbReference type="EMBL" id="JAGFBR010000007">
    <property type="protein sequence ID" value="KAH0464019.1"/>
    <property type="molecule type" value="Genomic_DNA"/>
</dbReference>
<dbReference type="Proteomes" id="UP000775213">
    <property type="component" value="Unassembled WGS sequence"/>
</dbReference>
<dbReference type="AlphaFoldDB" id="A0AAV7H7I0"/>
<evidence type="ECO:0000256" key="1">
    <source>
        <dbReference type="SAM" id="MobiDB-lite"/>
    </source>
</evidence>
<accession>A0AAV7H7I0</accession>
<evidence type="ECO:0000313" key="2">
    <source>
        <dbReference type="EMBL" id="KAH0464019.1"/>
    </source>
</evidence>
<name>A0AAV7H7I0_DENCH</name>
<feature type="region of interest" description="Disordered" evidence="1">
    <location>
        <begin position="1"/>
        <end position="23"/>
    </location>
</feature>
<proteinExistence type="predicted"/>
<reference evidence="2 3" key="1">
    <citation type="journal article" date="2021" name="Hortic Res">
        <title>Chromosome-scale assembly of the Dendrobium chrysotoxum genome enhances the understanding of orchid evolution.</title>
        <authorList>
            <person name="Zhang Y."/>
            <person name="Zhang G.Q."/>
            <person name="Zhang D."/>
            <person name="Liu X.D."/>
            <person name="Xu X.Y."/>
            <person name="Sun W.H."/>
            <person name="Yu X."/>
            <person name="Zhu X."/>
            <person name="Wang Z.W."/>
            <person name="Zhao X."/>
            <person name="Zhong W.Y."/>
            <person name="Chen H."/>
            <person name="Yin W.L."/>
            <person name="Huang T."/>
            <person name="Niu S.C."/>
            <person name="Liu Z.J."/>
        </authorList>
    </citation>
    <scope>NUCLEOTIDE SEQUENCE [LARGE SCALE GENOMIC DNA]</scope>
    <source>
        <strain evidence="2">Lindl</strain>
    </source>
</reference>